<name>A0A0E9Q7P7_ANGAN</name>
<accession>A0A0E9Q7P7</accession>
<reference evidence="1" key="1">
    <citation type="submission" date="2014-11" db="EMBL/GenBank/DDBJ databases">
        <authorList>
            <person name="Amaro Gonzalez C."/>
        </authorList>
    </citation>
    <scope>NUCLEOTIDE SEQUENCE</scope>
</reference>
<sequence length="16" mass="1830">MFNFPNPAVLIINNLI</sequence>
<evidence type="ECO:0000313" key="1">
    <source>
        <dbReference type="EMBL" id="JAH12143.1"/>
    </source>
</evidence>
<dbReference type="EMBL" id="GBXM01090092">
    <property type="protein sequence ID" value="JAH18485.1"/>
    <property type="molecule type" value="Transcribed_RNA"/>
</dbReference>
<dbReference type="EMBL" id="GBXM01096434">
    <property type="protein sequence ID" value="JAH12143.1"/>
    <property type="molecule type" value="Transcribed_RNA"/>
</dbReference>
<dbReference type="AlphaFoldDB" id="A0A0E9Q7P7"/>
<proteinExistence type="predicted"/>
<protein>
    <submittedName>
        <fullName evidence="1">Uncharacterized protein</fullName>
    </submittedName>
</protein>
<organism evidence="1">
    <name type="scientific">Anguilla anguilla</name>
    <name type="common">European freshwater eel</name>
    <name type="synonym">Muraena anguilla</name>
    <dbReference type="NCBI Taxonomy" id="7936"/>
    <lineage>
        <taxon>Eukaryota</taxon>
        <taxon>Metazoa</taxon>
        <taxon>Chordata</taxon>
        <taxon>Craniata</taxon>
        <taxon>Vertebrata</taxon>
        <taxon>Euteleostomi</taxon>
        <taxon>Actinopterygii</taxon>
        <taxon>Neopterygii</taxon>
        <taxon>Teleostei</taxon>
        <taxon>Anguilliformes</taxon>
        <taxon>Anguillidae</taxon>
        <taxon>Anguilla</taxon>
    </lineage>
</organism>
<reference evidence="1" key="2">
    <citation type="journal article" date="2015" name="Fish Shellfish Immunol.">
        <title>Early steps in the European eel (Anguilla anguilla)-Vibrio vulnificus interaction in the gills: Role of the RtxA13 toxin.</title>
        <authorList>
            <person name="Callol A."/>
            <person name="Pajuelo D."/>
            <person name="Ebbesson L."/>
            <person name="Teles M."/>
            <person name="MacKenzie S."/>
            <person name="Amaro C."/>
        </authorList>
    </citation>
    <scope>NUCLEOTIDE SEQUENCE</scope>
</reference>